<evidence type="ECO:0000256" key="1">
    <source>
        <dbReference type="SAM" id="MobiDB-lite"/>
    </source>
</evidence>
<sequence>MHSNLRILNRTSNERLLGEETMSGTLGGESPIEQKQRLEHRDEGMEEMPTIIESDKNKNDETIYGEETMKRYEISMNGFESGLDIKETGDGDWVKYEDFEAEVNRIVNKRIALNESYREHIGEE</sequence>
<organism evidence="2">
    <name type="scientific">marine sediment metagenome</name>
    <dbReference type="NCBI Taxonomy" id="412755"/>
    <lineage>
        <taxon>unclassified sequences</taxon>
        <taxon>metagenomes</taxon>
        <taxon>ecological metagenomes</taxon>
    </lineage>
</organism>
<feature type="region of interest" description="Disordered" evidence="1">
    <location>
        <begin position="1"/>
        <end position="42"/>
    </location>
</feature>
<dbReference type="AlphaFoldDB" id="A0A0F9H1R0"/>
<dbReference type="EMBL" id="LAZR01016333">
    <property type="protein sequence ID" value="KKM04969.1"/>
    <property type="molecule type" value="Genomic_DNA"/>
</dbReference>
<name>A0A0F9H1R0_9ZZZZ</name>
<evidence type="ECO:0000313" key="2">
    <source>
        <dbReference type="EMBL" id="KKM04969.1"/>
    </source>
</evidence>
<reference evidence="2" key="1">
    <citation type="journal article" date="2015" name="Nature">
        <title>Complex archaea that bridge the gap between prokaryotes and eukaryotes.</title>
        <authorList>
            <person name="Spang A."/>
            <person name="Saw J.H."/>
            <person name="Jorgensen S.L."/>
            <person name="Zaremba-Niedzwiedzka K."/>
            <person name="Martijn J."/>
            <person name="Lind A.E."/>
            <person name="van Eijk R."/>
            <person name="Schleper C."/>
            <person name="Guy L."/>
            <person name="Ettema T.J."/>
        </authorList>
    </citation>
    <scope>NUCLEOTIDE SEQUENCE</scope>
</reference>
<feature type="compositionally biased region" description="Basic and acidic residues" evidence="1">
    <location>
        <begin position="32"/>
        <end position="42"/>
    </location>
</feature>
<protein>
    <submittedName>
        <fullName evidence="2">Uncharacterized protein</fullName>
    </submittedName>
</protein>
<accession>A0A0F9H1R0</accession>
<proteinExistence type="predicted"/>
<gene>
    <name evidence="2" type="ORF">LCGC14_1758900</name>
</gene>
<comment type="caution">
    <text evidence="2">The sequence shown here is derived from an EMBL/GenBank/DDBJ whole genome shotgun (WGS) entry which is preliminary data.</text>
</comment>